<evidence type="ECO:0000313" key="2">
    <source>
        <dbReference type="Proteomes" id="UP001324380"/>
    </source>
</evidence>
<accession>A0ABZ0TKZ7</accession>
<gene>
    <name evidence="1" type="ORF">SNE25_21210</name>
</gene>
<dbReference type="Proteomes" id="UP001324380">
    <property type="component" value="Chromosome"/>
</dbReference>
<proteinExistence type="predicted"/>
<dbReference type="EMBL" id="CP139558">
    <property type="protein sequence ID" value="WPU91840.1"/>
    <property type="molecule type" value="Genomic_DNA"/>
</dbReference>
<dbReference type="RefSeq" id="WP_321561006.1">
    <property type="nucleotide sequence ID" value="NZ_CP139558.1"/>
</dbReference>
<organism evidence="1 2">
    <name type="scientific">Mucilaginibacter sabulilitoris</name>
    <dbReference type="NCBI Taxonomy" id="1173583"/>
    <lineage>
        <taxon>Bacteria</taxon>
        <taxon>Pseudomonadati</taxon>
        <taxon>Bacteroidota</taxon>
        <taxon>Sphingobacteriia</taxon>
        <taxon>Sphingobacteriales</taxon>
        <taxon>Sphingobacteriaceae</taxon>
        <taxon>Mucilaginibacter</taxon>
    </lineage>
</organism>
<name>A0ABZ0TKZ7_9SPHI</name>
<reference evidence="1 2" key="1">
    <citation type="submission" date="2023-11" db="EMBL/GenBank/DDBJ databases">
        <title>Analysis of the Genomes of Mucilaginibacter gossypii cycad 4 and M. sabulilitoris SNA2: microbes with the potential for plant growth promotion.</title>
        <authorList>
            <person name="Hirsch A.M."/>
            <person name="Humm E."/>
            <person name="Rubbi M."/>
            <person name="Del Vecchio G."/>
            <person name="Ha S.M."/>
            <person name="Pellegrini M."/>
            <person name="Gunsalus R.P."/>
        </authorList>
    </citation>
    <scope>NUCLEOTIDE SEQUENCE [LARGE SCALE GENOMIC DNA]</scope>
    <source>
        <strain evidence="1 2">SNA2</strain>
    </source>
</reference>
<protein>
    <submittedName>
        <fullName evidence="1">Uncharacterized protein</fullName>
    </submittedName>
</protein>
<sequence>MSERKLSGSIALTKLQHVIMEKKGKSGMIKGLFIPIDANLLTEKDGAVYMSVNVNFKPEQDQYGQNGFISKTTDSKIWKGLDEAGKKSAQDLSPILGNIKDWSGATANDTAGAAATGVVNADDDLDLPF</sequence>
<keyword evidence="2" id="KW-1185">Reference proteome</keyword>
<evidence type="ECO:0000313" key="1">
    <source>
        <dbReference type="EMBL" id="WPU91840.1"/>
    </source>
</evidence>